<evidence type="ECO:0000256" key="5">
    <source>
        <dbReference type="ARBA" id="ARBA00020164"/>
    </source>
</evidence>
<sequence length="266" mass="30228">MNIFVKFLMVIMVLFSGCIDTNDNSVLEVNSEQFSDVLYQVSTINALMEGLYDGFIPVSDLLTHGDFGIGTFDKLDGEMVVLDGICYQIKADGVAYTVENVTTPFAVVTWFENDETYYLNDMNISEFESYFESKFPSKNMIYAVKLTGNFSKIKTRSVSPQEKTYEKLADVVKNQSIFEFENVSGTCVGFWIPDFMSGLNVPLYHLHFITDDRTAGGHILDFEINSVEASFDITPEFYVILPTSEEYYGMEFSDNLENDIKIVEKQ</sequence>
<dbReference type="InterPro" id="IPR005128">
    <property type="entry name" value="Acetolactate_a_deCO2ase"/>
</dbReference>
<dbReference type="PIRSF" id="PIRSF001332">
    <property type="entry name" value="Acetolac_decarb"/>
    <property type="match status" value="1"/>
</dbReference>
<comment type="similarity">
    <text evidence="3">Belongs to the alpha-acetolactate decarboxylase family.</text>
</comment>
<dbReference type="PROSITE" id="PS51257">
    <property type="entry name" value="PROKAR_LIPOPROTEIN"/>
    <property type="match status" value="1"/>
</dbReference>
<dbReference type="AlphaFoldDB" id="A6USA8"/>
<evidence type="ECO:0000256" key="1">
    <source>
        <dbReference type="ARBA" id="ARBA00001784"/>
    </source>
</evidence>
<dbReference type="CDD" id="cd17299">
    <property type="entry name" value="acetolactate_decarboxylase"/>
    <property type="match status" value="1"/>
</dbReference>
<evidence type="ECO:0000256" key="4">
    <source>
        <dbReference type="ARBA" id="ARBA00013204"/>
    </source>
</evidence>
<comment type="pathway">
    <text evidence="2">Polyol metabolism; (R,R)-butane-2,3-diol biosynthesis; (R,R)-butane-2,3-diol from pyruvate: step 2/3.</text>
</comment>
<keyword evidence="7" id="KW-0005">Acetoin biosynthesis</keyword>
<accession>A6USA8</accession>
<dbReference type="UniPathway" id="UPA00626">
    <property type="reaction ID" value="UER00678"/>
</dbReference>
<evidence type="ECO:0000256" key="8">
    <source>
        <dbReference type="ARBA" id="ARBA00023239"/>
    </source>
</evidence>
<dbReference type="eggNOG" id="arCOG03340">
    <property type="taxonomic scope" value="Archaea"/>
</dbReference>
<dbReference type="Proteomes" id="UP000001107">
    <property type="component" value="Chromosome"/>
</dbReference>
<evidence type="ECO:0000256" key="3">
    <source>
        <dbReference type="ARBA" id="ARBA00007106"/>
    </source>
</evidence>
<reference evidence="9" key="1">
    <citation type="submission" date="2007-06" db="EMBL/GenBank/DDBJ databases">
        <title>Complete sequence of Methanococcus vannielii SB.</title>
        <authorList>
            <consortium name="US DOE Joint Genome Institute"/>
            <person name="Copeland A."/>
            <person name="Lucas S."/>
            <person name="Lapidus A."/>
            <person name="Barry K."/>
            <person name="Glavina del Rio T."/>
            <person name="Dalin E."/>
            <person name="Tice H."/>
            <person name="Pitluck S."/>
            <person name="Chain P."/>
            <person name="Malfatti S."/>
            <person name="Shin M."/>
            <person name="Vergez L."/>
            <person name="Schmutz J."/>
            <person name="Larimer F."/>
            <person name="Land M."/>
            <person name="Hauser L."/>
            <person name="Kyrpides N."/>
            <person name="Anderson I."/>
            <person name="Sieprawska-Lupa M."/>
            <person name="Whitman W.B."/>
            <person name="Richardson P."/>
        </authorList>
    </citation>
    <scope>NUCLEOTIDE SEQUENCE [LARGE SCALE GENOMIC DNA]</scope>
    <source>
        <strain evidence="9">SB</strain>
    </source>
</reference>
<dbReference type="GO" id="GO:0045151">
    <property type="term" value="P:acetoin biosynthetic process"/>
    <property type="evidence" value="ECO:0007669"/>
    <property type="project" value="UniProtKB-KW"/>
</dbReference>
<dbReference type="RefSeq" id="WP_012066294.1">
    <property type="nucleotide sequence ID" value="NC_009634.1"/>
</dbReference>
<dbReference type="PANTHER" id="PTHR35524:SF1">
    <property type="entry name" value="ALPHA-ACETOLACTATE DECARBOXYLASE"/>
    <property type="match status" value="1"/>
</dbReference>
<dbReference type="PANTHER" id="PTHR35524">
    <property type="entry name" value="ALPHA-ACETOLACTATE DECARBOXYLASE"/>
    <property type="match status" value="1"/>
</dbReference>
<dbReference type="GO" id="GO:0047605">
    <property type="term" value="F:acetolactate decarboxylase activity"/>
    <property type="evidence" value="ECO:0007669"/>
    <property type="project" value="UniProtKB-EC"/>
</dbReference>
<dbReference type="EC" id="4.1.1.5" evidence="4"/>
<evidence type="ECO:0000256" key="2">
    <source>
        <dbReference type="ARBA" id="ARBA00005170"/>
    </source>
</evidence>
<evidence type="ECO:0000313" key="9">
    <source>
        <dbReference type="EMBL" id="ABR55380.1"/>
    </source>
</evidence>
<evidence type="ECO:0000256" key="7">
    <source>
        <dbReference type="ARBA" id="ARBA00023061"/>
    </source>
</evidence>
<dbReference type="STRING" id="406327.Mevan_1486"/>
<evidence type="ECO:0000256" key="6">
    <source>
        <dbReference type="ARBA" id="ARBA00022793"/>
    </source>
</evidence>
<dbReference type="KEGG" id="mvn:Mevan_1486"/>
<gene>
    <name evidence="9" type="ordered locus">Mevan_1486</name>
</gene>
<name>A6USA8_METVS</name>
<organism evidence="9 10">
    <name type="scientific">Methanococcus vannielii (strain ATCC 35089 / DSM 1224 / JCM 13029 / OCM 148 / SB)</name>
    <dbReference type="NCBI Taxonomy" id="406327"/>
    <lineage>
        <taxon>Archaea</taxon>
        <taxon>Methanobacteriati</taxon>
        <taxon>Methanobacteriota</taxon>
        <taxon>Methanomada group</taxon>
        <taxon>Methanococci</taxon>
        <taxon>Methanococcales</taxon>
        <taxon>Methanococcaceae</taxon>
        <taxon>Methanococcus</taxon>
    </lineage>
</organism>
<proteinExistence type="inferred from homology"/>
<comment type="catalytic activity">
    <reaction evidence="1">
        <text>(2S)-2-acetolactate + H(+) = (R)-acetoin + CO2</text>
        <dbReference type="Rhea" id="RHEA:21580"/>
        <dbReference type="ChEBI" id="CHEBI:15378"/>
        <dbReference type="ChEBI" id="CHEBI:15686"/>
        <dbReference type="ChEBI" id="CHEBI:16526"/>
        <dbReference type="ChEBI" id="CHEBI:58476"/>
        <dbReference type="EC" id="4.1.1.5"/>
    </reaction>
</comment>
<keyword evidence="8 9" id="KW-0456">Lyase</keyword>
<dbReference type="GeneID" id="5324878"/>
<dbReference type="SUPFAM" id="SSF117856">
    <property type="entry name" value="AF0104/ALDC/Ptd012-like"/>
    <property type="match status" value="1"/>
</dbReference>
<dbReference type="EMBL" id="CP000742">
    <property type="protein sequence ID" value="ABR55380.1"/>
    <property type="molecule type" value="Genomic_DNA"/>
</dbReference>
<dbReference type="HOGENOM" id="CLU_072561_0_0_2"/>
<keyword evidence="6" id="KW-0210">Decarboxylase</keyword>
<evidence type="ECO:0000313" key="10">
    <source>
        <dbReference type="Proteomes" id="UP000001107"/>
    </source>
</evidence>
<protein>
    <recommendedName>
        <fullName evidence="5">Alpha-acetolactate decarboxylase</fullName>
        <ecNumber evidence="4">4.1.1.5</ecNumber>
    </recommendedName>
</protein>
<dbReference type="OrthoDB" id="81038at2157"/>
<dbReference type="NCBIfam" id="TIGR01252">
    <property type="entry name" value="acetolac_decarb"/>
    <property type="match status" value="1"/>
</dbReference>
<keyword evidence="10" id="KW-1185">Reference proteome</keyword>
<dbReference type="Pfam" id="PF03306">
    <property type="entry name" value="AAL_decarboxy"/>
    <property type="match status" value="1"/>
</dbReference>
<dbReference type="Gene3D" id="3.30.1330.80">
    <property type="entry name" value="Hypothetical protein, similar to alpha- acetolactate decarboxylase, domain 2"/>
    <property type="match status" value="2"/>
</dbReference>